<dbReference type="Proteomes" id="UP000489600">
    <property type="component" value="Unassembled WGS sequence"/>
</dbReference>
<gene>
    <name evidence="1" type="ORF">ANE_LOCUS10553</name>
</gene>
<protein>
    <submittedName>
        <fullName evidence="1">Uncharacterized protein</fullName>
    </submittedName>
</protein>
<comment type="caution">
    <text evidence="1">The sequence shown here is derived from an EMBL/GenBank/DDBJ whole genome shotgun (WGS) entry which is preliminary data.</text>
</comment>
<keyword evidence="2" id="KW-1185">Reference proteome</keyword>
<dbReference type="OrthoDB" id="1681842at2759"/>
<accession>A0A565BER7</accession>
<organism evidence="1 2">
    <name type="scientific">Arabis nemorensis</name>
    <dbReference type="NCBI Taxonomy" id="586526"/>
    <lineage>
        <taxon>Eukaryota</taxon>
        <taxon>Viridiplantae</taxon>
        <taxon>Streptophyta</taxon>
        <taxon>Embryophyta</taxon>
        <taxon>Tracheophyta</taxon>
        <taxon>Spermatophyta</taxon>
        <taxon>Magnoliopsida</taxon>
        <taxon>eudicotyledons</taxon>
        <taxon>Gunneridae</taxon>
        <taxon>Pentapetalae</taxon>
        <taxon>rosids</taxon>
        <taxon>malvids</taxon>
        <taxon>Brassicales</taxon>
        <taxon>Brassicaceae</taxon>
        <taxon>Arabideae</taxon>
        <taxon>Arabis</taxon>
    </lineage>
</organism>
<evidence type="ECO:0000313" key="2">
    <source>
        <dbReference type="Proteomes" id="UP000489600"/>
    </source>
</evidence>
<name>A0A565BER7_9BRAS</name>
<reference evidence="1" key="1">
    <citation type="submission" date="2019-07" db="EMBL/GenBank/DDBJ databases">
        <authorList>
            <person name="Dittberner H."/>
        </authorList>
    </citation>
    <scope>NUCLEOTIDE SEQUENCE [LARGE SCALE GENOMIC DNA]</scope>
</reference>
<proteinExistence type="predicted"/>
<dbReference type="EMBL" id="CABITT030000004">
    <property type="protein sequence ID" value="VVB00109.1"/>
    <property type="molecule type" value="Genomic_DNA"/>
</dbReference>
<sequence length="100" mass="11417">MKANNLSRRKFHVLGKKRKVKKAYISLSRSRAVDKTSNTLLQSFKSLGFMDKRVGEQNDEIGELVKEGEESTKKSKGEERPLIFHDLLLLKRGGKCVFHA</sequence>
<dbReference type="AlphaFoldDB" id="A0A565BER7"/>
<evidence type="ECO:0000313" key="1">
    <source>
        <dbReference type="EMBL" id="VVB00109.1"/>
    </source>
</evidence>